<feature type="transmembrane region" description="Helical" evidence="8">
    <location>
        <begin position="220"/>
        <end position="244"/>
    </location>
</feature>
<keyword evidence="7 8" id="KW-0472">Membrane</keyword>
<dbReference type="RefSeq" id="WP_235364172.1">
    <property type="nucleotide sequence ID" value="NZ_JABEVU030000001.1"/>
</dbReference>
<dbReference type="Proteomes" id="UP000527860">
    <property type="component" value="Unassembled WGS sequence"/>
</dbReference>
<evidence type="ECO:0000256" key="5">
    <source>
        <dbReference type="ARBA" id="ARBA00022692"/>
    </source>
</evidence>
<feature type="transmembrane region" description="Helical" evidence="8">
    <location>
        <begin position="250"/>
        <end position="269"/>
    </location>
</feature>
<feature type="transmembrane region" description="Helical" evidence="8">
    <location>
        <begin position="6"/>
        <end position="25"/>
    </location>
</feature>
<dbReference type="EMBL" id="JABEVU030000001">
    <property type="protein sequence ID" value="MDB0580711.1"/>
    <property type="molecule type" value="Genomic_DNA"/>
</dbReference>
<feature type="transmembrane region" description="Helical" evidence="8">
    <location>
        <begin position="58"/>
        <end position="82"/>
    </location>
</feature>
<reference evidence="9" key="1">
    <citation type="submission" date="2020-04" db="EMBL/GenBank/DDBJ databases">
        <authorList>
            <person name="Tanveer F."/>
            <person name="Xie Y."/>
            <person name="Shinwari Z.K."/>
        </authorList>
    </citation>
    <scope>NUCLEOTIDE SEQUENCE</scope>
    <source>
        <strain evidence="9">MOSEL-ME25</strain>
    </source>
</reference>
<evidence type="ECO:0000256" key="3">
    <source>
        <dbReference type="ARBA" id="ARBA00022448"/>
    </source>
</evidence>
<keyword evidence="6 8" id="KW-1133">Transmembrane helix</keyword>
<feature type="transmembrane region" description="Helical" evidence="8">
    <location>
        <begin position="187"/>
        <end position="208"/>
    </location>
</feature>
<comment type="subcellular location">
    <subcellularLocation>
        <location evidence="1">Cell membrane</location>
        <topology evidence="1">Multi-pass membrane protein</topology>
    </subcellularLocation>
</comment>
<evidence type="ECO:0000256" key="6">
    <source>
        <dbReference type="ARBA" id="ARBA00022989"/>
    </source>
</evidence>
<feature type="transmembrane region" description="Helical" evidence="8">
    <location>
        <begin position="155"/>
        <end position="175"/>
    </location>
</feature>
<evidence type="ECO:0000256" key="7">
    <source>
        <dbReference type="ARBA" id="ARBA00023136"/>
    </source>
</evidence>
<name>A0ABT4YIR5_9STAP</name>
<reference evidence="9" key="2">
    <citation type="submission" date="2022-12" db="EMBL/GenBank/DDBJ databases">
        <title>Genome analysis and biological profiling of marine Salinicoccus roseus MOSEL-ME25.</title>
        <authorList>
            <person name="Mirza F.T."/>
            <person name="Xie Y."/>
            <person name="Shinwari Z.K."/>
        </authorList>
    </citation>
    <scope>NUCLEOTIDE SEQUENCE</scope>
    <source>
        <strain evidence="9">MOSEL-ME25</strain>
    </source>
</reference>
<comment type="caution">
    <text evidence="9">The sequence shown here is derived from an EMBL/GenBank/DDBJ whole genome shotgun (WGS) entry which is preliminary data.</text>
</comment>
<keyword evidence="3" id="KW-0813">Transport</keyword>
<gene>
    <name evidence="9" type="ORF">F7P68_0009220</name>
</gene>
<protein>
    <submittedName>
        <fullName evidence="9">AEC family transporter</fullName>
    </submittedName>
</protein>
<keyword evidence="10" id="KW-1185">Reference proteome</keyword>
<feature type="transmembrane region" description="Helical" evidence="8">
    <location>
        <begin position="32"/>
        <end position="52"/>
    </location>
</feature>
<evidence type="ECO:0000256" key="2">
    <source>
        <dbReference type="ARBA" id="ARBA00010145"/>
    </source>
</evidence>
<dbReference type="InterPro" id="IPR004776">
    <property type="entry name" value="Mem_transp_PIN-like"/>
</dbReference>
<organism evidence="9 10">
    <name type="scientific">Salinicoccus roseus</name>
    <dbReference type="NCBI Taxonomy" id="45670"/>
    <lineage>
        <taxon>Bacteria</taxon>
        <taxon>Bacillati</taxon>
        <taxon>Bacillota</taxon>
        <taxon>Bacilli</taxon>
        <taxon>Bacillales</taxon>
        <taxon>Staphylococcaceae</taxon>
        <taxon>Salinicoccus</taxon>
    </lineage>
</organism>
<keyword evidence="5 8" id="KW-0812">Transmembrane</keyword>
<evidence type="ECO:0000313" key="10">
    <source>
        <dbReference type="Proteomes" id="UP000527860"/>
    </source>
</evidence>
<proteinExistence type="inferred from homology"/>
<feature type="transmembrane region" description="Helical" evidence="8">
    <location>
        <begin position="94"/>
        <end position="115"/>
    </location>
</feature>
<keyword evidence="4" id="KW-1003">Cell membrane</keyword>
<evidence type="ECO:0000256" key="4">
    <source>
        <dbReference type="ARBA" id="ARBA00022475"/>
    </source>
</evidence>
<dbReference type="GeneID" id="77845465"/>
<evidence type="ECO:0000256" key="8">
    <source>
        <dbReference type="SAM" id="Phobius"/>
    </source>
</evidence>
<dbReference type="InterPro" id="IPR038770">
    <property type="entry name" value="Na+/solute_symporter_sf"/>
</dbReference>
<sequence>MMQLVMIVLPVFLIFATGYIAQKLLHMDIKSISALSLYILLPLLTFDTFYSNAITVDYLYLFIFSLIITIILAGVTVFIGLFMKSGKEDISAMLLGTLFPNSGNYGSPVVLFAIGATAFDYAIVLMVLHGFIISTVGIFIASFGNGATISAKEALASIFRIPVIYGALAGVLLQLGNVGIDDKLMEIIQMTGNAAIPVVMLILGMQLAQITKEKFEVKDITTVVVVRMLISPVVAAILVLFMPVDETMKLVFIILNAMPVAANSTMLAVQFNVKPNLVSFSTLVTTLISLITIPICLILLGI</sequence>
<evidence type="ECO:0000256" key="1">
    <source>
        <dbReference type="ARBA" id="ARBA00004651"/>
    </source>
</evidence>
<comment type="similarity">
    <text evidence="2">Belongs to the auxin efflux carrier (TC 2.A.69) family.</text>
</comment>
<feature type="transmembrane region" description="Helical" evidence="8">
    <location>
        <begin position="121"/>
        <end position="143"/>
    </location>
</feature>
<dbReference type="PANTHER" id="PTHR36838">
    <property type="entry name" value="AUXIN EFFLUX CARRIER FAMILY PROTEIN"/>
    <property type="match status" value="1"/>
</dbReference>
<accession>A0ABT4YIR5</accession>
<dbReference type="PANTHER" id="PTHR36838:SF1">
    <property type="entry name" value="SLR1864 PROTEIN"/>
    <property type="match status" value="1"/>
</dbReference>
<feature type="transmembrane region" description="Helical" evidence="8">
    <location>
        <begin position="276"/>
        <end position="300"/>
    </location>
</feature>
<dbReference type="Gene3D" id="1.20.1530.20">
    <property type="match status" value="1"/>
</dbReference>
<dbReference type="Pfam" id="PF03547">
    <property type="entry name" value="Mem_trans"/>
    <property type="match status" value="1"/>
</dbReference>
<evidence type="ECO:0000313" key="9">
    <source>
        <dbReference type="EMBL" id="MDB0580711.1"/>
    </source>
</evidence>